<organism evidence="2 3">
    <name type="scientific">Niastella caeni</name>
    <dbReference type="NCBI Taxonomy" id="2569763"/>
    <lineage>
        <taxon>Bacteria</taxon>
        <taxon>Pseudomonadati</taxon>
        <taxon>Bacteroidota</taxon>
        <taxon>Chitinophagia</taxon>
        <taxon>Chitinophagales</taxon>
        <taxon>Chitinophagaceae</taxon>
        <taxon>Niastella</taxon>
    </lineage>
</organism>
<evidence type="ECO:0000313" key="2">
    <source>
        <dbReference type="EMBL" id="THU41443.1"/>
    </source>
</evidence>
<keyword evidence="1" id="KW-0472">Membrane</keyword>
<evidence type="ECO:0000256" key="1">
    <source>
        <dbReference type="SAM" id="Phobius"/>
    </source>
</evidence>
<proteinExistence type="predicted"/>
<sequence length="171" mass="19332">MFGLLQKAAKVMQCGCRCYFWQHSYFGIFFANLAVKSKNCAFMKKYLGFAIVTVSLVLVSFAPLYSIDDVVAAMRTGNATQLSKYFDGRVDLSLPGKSDNYSKSQAEMILKDFFANNTVKNFIVKHKGEQNGSQFCIGLLQTKNGNFRTKFFMKQKGDQQVVQELGFEVME</sequence>
<protein>
    <submittedName>
        <fullName evidence="2">DUF4783 domain-containing protein</fullName>
    </submittedName>
</protein>
<name>A0A4S8I040_9BACT</name>
<dbReference type="Gene3D" id="3.10.450.50">
    <property type="match status" value="1"/>
</dbReference>
<reference evidence="2 3" key="1">
    <citation type="submission" date="2019-04" db="EMBL/GenBank/DDBJ databases">
        <title>Niastella caeni sp. nov., isolated from activated sludge.</title>
        <authorList>
            <person name="Sheng M."/>
        </authorList>
    </citation>
    <scope>NUCLEOTIDE SEQUENCE [LARGE SCALE GENOMIC DNA]</scope>
    <source>
        <strain evidence="2 3">HX-2-15</strain>
    </source>
</reference>
<gene>
    <name evidence="2" type="ORF">FAM09_04865</name>
</gene>
<comment type="caution">
    <text evidence="2">The sequence shown here is derived from an EMBL/GenBank/DDBJ whole genome shotgun (WGS) entry which is preliminary data.</text>
</comment>
<dbReference type="Pfam" id="PF16022">
    <property type="entry name" value="DUF4783"/>
    <property type="match status" value="1"/>
</dbReference>
<dbReference type="InterPro" id="IPR031977">
    <property type="entry name" value="DUF4783"/>
</dbReference>
<keyword evidence="1" id="KW-0812">Transmembrane</keyword>
<accession>A0A4S8I040</accession>
<keyword evidence="3" id="KW-1185">Reference proteome</keyword>
<dbReference type="RefSeq" id="WP_136575933.1">
    <property type="nucleotide sequence ID" value="NZ_STFF01000001.1"/>
</dbReference>
<dbReference type="Proteomes" id="UP000306918">
    <property type="component" value="Unassembled WGS sequence"/>
</dbReference>
<dbReference type="OrthoDB" id="1524766at2"/>
<feature type="transmembrane region" description="Helical" evidence="1">
    <location>
        <begin position="46"/>
        <end position="65"/>
    </location>
</feature>
<dbReference type="AlphaFoldDB" id="A0A4S8I040"/>
<keyword evidence="1" id="KW-1133">Transmembrane helix</keyword>
<evidence type="ECO:0000313" key="3">
    <source>
        <dbReference type="Proteomes" id="UP000306918"/>
    </source>
</evidence>
<dbReference type="EMBL" id="STFF01000001">
    <property type="protein sequence ID" value="THU41443.1"/>
    <property type="molecule type" value="Genomic_DNA"/>
</dbReference>